<dbReference type="GeneID" id="112153228"/>
<keyword evidence="4 7" id="KW-0863">Zinc-finger</keyword>
<dbReference type="PaxDb" id="30732-ENSOMEP00000011452"/>
<evidence type="ECO:0000256" key="8">
    <source>
        <dbReference type="SAM" id="MobiDB-lite"/>
    </source>
</evidence>
<keyword evidence="11" id="KW-1185">Reference proteome</keyword>
<dbReference type="PANTHER" id="PTHR16515">
    <property type="entry name" value="PR DOMAIN ZINC FINGER PROTEIN"/>
    <property type="match status" value="1"/>
</dbReference>
<feature type="compositionally biased region" description="Polar residues" evidence="8">
    <location>
        <begin position="481"/>
        <end position="501"/>
    </location>
</feature>
<evidence type="ECO:0000256" key="5">
    <source>
        <dbReference type="ARBA" id="ARBA00022833"/>
    </source>
</evidence>
<protein>
    <submittedName>
        <fullName evidence="10">Zinc finger E-box-binding homeobox 1-like</fullName>
    </submittedName>
</protein>
<dbReference type="STRING" id="30732.ENSOMEP00000011452"/>
<dbReference type="OMA" id="VMGCTVR"/>
<reference evidence="10" key="2">
    <citation type="submission" date="2025-09" db="UniProtKB">
        <authorList>
            <consortium name="Ensembl"/>
        </authorList>
    </citation>
    <scope>IDENTIFICATION</scope>
</reference>
<dbReference type="Proteomes" id="UP000261560">
    <property type="component" value="Unplaced"/>
</dbReference>
<feature type="compositionally biased region" description="Basic and acidic residues" evidence="8">
    <location>
        <begin position="663"/>
        <end position="675"/>
    </location>
</feature>
<dbReference type="PROSITE" id="PS50157">
    <property type="entry name" value="ZINC_FINGER_C2H2_2"/>
    <property type="match status" value="2"/>
</dbReference>
<dbReference type="GO" id="GO:0005634">
    <property type="term" value="C:nucleus"/>
    <property type="evidence" value="ECO:0007669"/>
    <property type="project" value="UniProtKB-SubCell"/>
</dbReference>
<evidence type="ECO:0000313" key="10">
    <source>
        <dbReference type="Ensembl" id="ENSOMEP00000011452.1"/>
    </source>
</evidence>
<proteinExistence type="predicted"/>
<accession>A0A3B3C314</accession>
<feature type="region of interest" description="Disordered" evidence="8">
    <location>
        <begin position="644"/>
        <end position="691"/>
    </location>
</feature>
<dbReference type="OrthoDB" id="8069632at2759"/>
<dbReference type="SUPFAM" id="SSF57667">
    <property type="entry name" value="beta-beta-alpha zinc fingers"/>
    <property type="match status" value="1"/>
</dbReference>
<dbReference type="GeneTree" id="ENSGT00940000160595"/>
<dbReference type="PANTHER" id="PTHR16515:SF66">
    <property type="entry name" value="C2H2-TYPE DOMAIN-CONTAINING PROTEIN"/>
    <property type="match status" value="1"/>
</dbReference>
<sequence>MKPVSYQSVQSSLNGGHPNLALDRLLSTSNVMYCEKCGFASTDAAVFKKHVMEHAGTRFYCFVCNHVYGSEAELSEHLQQHTSKFPLKCPHCGQGYMRRRCLMKHIERLHSKNINQGPGRPGMTKTSLGSVPSALTSASTADRSPLPLVAHASVPIPITPAVRKDEQRGKTLNTNVPSVVNGNIEHKSALQGLTQHNRALTVSLPEEVSIPAGCLVELMEVKTVNGTKELKLRLVSKQDNESVIKETRTAASHNSLPEKPPSSTLHLPNTSRSVSMGTCTVNRKPCEISMERPAVIPVSVPNKLPNPVAKETSGLKRTSPEIINLEAVIPNKVSKSLLNPVREGNGGFRLIKPAPVNHNTSPPAVMCSKVVSRSNSTTTHAGSLGNGVLSRLVEDRKTSLLEHSKSIPTRRASDSICDLSATVKVEPGQIHLKSKPGKEVACLNQQSTPVSKPSSLPVITAPQTRPPSLAVGRESVAKKTFPTSRNLSTRPSIKPSFPTNHTNRKMSPWIQEAKSKDMGRGDVSKTENFPVISSVFSLSEQPQEGQGLMQPLVMALRGIVMDKNQVSCTSTQGHVATINGTEQRCKAAASGQHANAVIKLTPSTCQVLPMEKKQESVKEEMQDKSIQHPPIVVHKDGHIKKEENVTEAAGSAKSTQTFASESPESKESKCPDHAEPPVTAENGPPQTGTSEDAISSKFLTISLKRVQVGVWEKNEKELKPGLSQPQGAAASLTDCTVIYPMPLKKDQPVKRPGPNQPVVVLNHPKPRSSAKGLKVDSVADASEPVPKCQILKMRLSKVMGEKYEVMGCTVGGFH</sequence>
<reference evidence="10" key="1">
    <citation type="submission" date="2025-08" db="UniProtKB">
        <authorList>
            <consortium name="Ensembl"/>
        </authorList>
    </citation>
    <scope>IDENTIFICATION</scope>
</reference>
<keyword evidence="2" id="KW-0479">Metal-binding</keyword>
<evidence type="ECO:0000256" key="3">
    <source>
        <dbReference type="ARBA" id="ARBA00022737"/>
    </source>
</evidence>
<feature type="region of interest" description="Disordered" evidence="8">
    <location>
        <begin position="447"/>
        <end position="504"/>
    </location>
</feature>
<dbReference type="Ensembl" id="ENSOMET00000018540.1">
    <property type="protein sequence ID" value="ENSOMEP00000011452.1"/>
    <property type="gene ID" value="ENSOMEG00000012767.1"/>
</dbReference>
<evidence type="ECO:0000256" key="6">
    <source>
        <dbReference type="ARBA" id="ARBA00023242"/>
    </source>
</evidence>
<feature type="region of interest" description="Disordered" evidence="8">
    <location>
        <begin position="247"/>
        <end position="276"/>
    </location>
</feature>
<evidence type="ECO:0000313" key="11">
    <source>
        <dbReference type="Proteomes" id="UP000261560"/>
    </source>
</evidence>
<comment type="subcellular location">
    <subcellularLocation>
        <location evidence="1">Nucleus</location>
    </subcellularLocation>
</comment>
<dbReference type="KEGG" id="oml:112153228"/>
<keyword evidence="6" id="KW-0539">Nucleus</keyword>
<dbReference type="PROSITE" id="PS00028">
    <property type="entry name" value="ZINC_FINGER_C2H2_1"/>
    <property type="match status" value="2"/>
</dbReference>
<evidence type="ECO:0000259" key="9">
    <source>
        <dbReference type="PROSITE" id="PS50157"/>
    </source>
</evidence>
<dbReference type="InterPro" id="IPR050331">
    <property type="entry name" value="Zinc_finger"/>
</dbReference>
<feature type="region of interest" description="Disordered" evidence="8">
    <location>
        <begin position="112"/>
        <end position="139"/>
    </location>
</feature>
<feature type="domain" description="C2H2-type" evidence="9">
    <location>
        <begin position="87"/>
        <end position="111"/>
    </location>
</feature>
<evidence type="ECO:0000256" key="7">
    <source>
        <dbReference type="PROSITE-ProRule" id="PRU00042"/>
    </source>
</evidence>
<dbReference type="Gene3D" id="3.30.160.60">
    <property type="entry name" value="Classic Zinc Finger"/>
    <property type="match status" value="1"/>
</dbReference>
<dbReference type="InterPro" id="IPR013087">
    <property type="entry name" value="Znf_C2H2_type"/>
</dbReference>
<dbReference type="GO" id="GO:0008270">
    <property type="term" value="F:zinc ion binding"/>
    <property type="evidence" value="ECO:0007669"/>
    <property type="project" value="UniProtKB-KW"/>
</dbReference>
<dbReference type="SMART" id="SM00355">
    <property type="entry name" value="ZnF_C2H2"/>
    <property type="match status" value="3"/>
</dbReference>
<keyword evidence="3" id="KW-0677">Repeat</keyword>
<dbReference type="GO" id="GO:0010468">
    <property type="term" value="P:regulation of gene expression"/>
    <property type="evidence" value="ECO:0007669"/>
    <property type="project" value="TreeGrafter"/>
</dbReference>
<evidence type="ECO:0000256" key="4">
    <source>
        <dbReference type="ARBA" id="ARBA00022771"/>
    </source>
</evidence>
<name>A0A3B3C314_ORYME</name>
<feature type="compositionally biased region" description="Polar residues" evidence="8">
    <location>
        <begin position="124"/>
        <end position="139"/>
    </location>
</feature>
<evidence type="ECO:0000256" key="1">
    <source>
        <dbReference type="ARBA" id="ARBA00004123"/>
    </source>
</evidence>
<dbReference type="RefSeq" id="XP_024139024.1">
    <property type="nucleotide sequence ID" value="XM_024283256.2"/>
</dbReference>
<dbReference type="InterPro" id="IPR036236">
    <property type="entry name" value="Znf_C2H2_sf"/>
</dbReference>
<feature type="compositionally biased region" description="Polar residues" evidence="8">
    <location>
        <begin position="249"/>
        <end position="276"/>
    </location>
</feature>
<dbReference type="AlphaFoldDB" id="A0A3B3C314"/>
<feature type="domain" description="C2H2-type" evidence="9">
    <location>
        <begin position="59"/>
        <end position="86"/>
    </location>
</feature>
<organism evidence="10 11">
    <name type="scientific">Oryzias melastigma</name>
    <name type="common">Marine medaka</name>
    <dbReference type="NCBI Taxonomy" id="30732"/>
    <lineage>
        <taxon>Eukaryota</taxon>
        <taxon>Metazoa</taxon>
        <taxon>Chordata</taxon>
        <taxon>Craniata</taxon>
        <taxon>Vertebrata</taxon>
        <taxon>Euteleostomi</taxon>
        <taxon>Actinopterygii</taxon>
        <taxon>Neopterygii</taxon>
        <taxon>Teleostei</taxon>
        <taxon>Neoteleostei</taxon>
        <taxon>Acanthomorphata</taxon>
        <taxon>Ovalentaria</taxon>
        <taxon>Atherinomorphae</taxon>
        <taxon>Beloniformes</taxon>
        <taxon>Adrianichthyidae</taxon>
        <taxon>Oryziinae</taxon>
        <taxon>Oryzias</taxon>
    </lineage>
</organism>
<keyword evidence="5" id="KW-0862">Zinc</keyword>
<evidence type="ECO:0000256" key="2">
    <source>
        <dbReference type="ARBA" id="ARBA00022723"/>
    </source>
</evidence>